<evidence type="ECO:0000313" key="5">
    <source>
        <dbReference type="EMBL" id="RWR30935.1"/>
    </source>
</evidence>
<feature type="transmembrane region" description="Helical" evidence="1">
    <location>
        <begin position="238"/>
        <end position="258"/>
    </location>
</feature>
<sequence>MTQQDTRKGVMMMVAVTFIFAMQDGISRHLSEAYNTYMIVMIRYWFFALFVIAMAARTRGGLRHAIRAKRPWLQALRGILLVVQIYVIIFSFVQNGLINTHSVFICYPLIVAALSGPVLGEKVGWRRWTAIAVGFVGVIIILDPGKGLFTMGAVIPLLSAVIFAAYALLTAYVGHSDDGIVSFFWTGIVGVVFATLGGMFFWEPMSLGDWGWMALLCLTATSGHYLMIRAYEMAEASALQPIAYLQLVWGSILGMWAFGDVLHLHVAIGAAITVGAGLFTIWRARVKARQILMAQKD</sequence>
<reference evidence="6 7" key="1">
    <citation type="submission" date="2019-01" db="EMBL/GenBank/DDBJ databases">
        <title>Sinorhodobacter populi sp. nov. isolated from the symptomatic bark tissue of Populus euramericana canker.</title>
        <authorList>
            <person name="Xu G."/>
        </authorList>
    </citation>
    <scope>NUCLEOTIDE SEQUENCE [LARGE SCALE GENOMIC DNA]</scope>
    <source>
        <strain evidence="3 8">2D-5</strain>
        <strain evidence="5 7">D19-10-3-21</strain>
        <strain evidence="4 6">SK2B-1</strain>
    </source>
</reference>
<feature type="transmembrane region" description="Helical" evidence="1">
    <location>
        <begin position="125"/>
        <end position="142"/>
    </location>
</feature>
<dbReference type="SUPFAM" id="SSF103481">
    <property type="entry name" value="Multidrug resistance efflux transporter EmrE"/>
    <property type="match status" value="2"/>
</dbReference>
<dbReference type="PANTHER" id="PTHR22911">
    <property type="entry name" value="ACYL-MALONYL CONDENSING ENZYME-RELATED"/>
    <property type="match status" value="1"/>
</dbReference>
<feature type="transmembrane region" description="Helical" evidence="1">
    <location>
        <begin position="12"/>
        <end position="30"/>
    </location>
</feature>
<dbReference type="EMBL" id="SAUW01000013">
    <property type="protein sequence ID" value="RWR10003.1"/>
    <property type="molecule type" value="Genomic_DNA"/>
</dbReference>
<keyword evidence="1" id="KW-1133">Transmembrane helix</keyword>
<accession>A0A443KDZ6</accession>
<evidence type="ECO:0000313" key="8">
    <source>
        <dbReference type="Proteomes" id="UP000285710"/>
    </source>
</evidence>
<feature type="domain" description="EamA" evidence="2">
    <location>
        <begin position="151"/>
        <end position="279"/>
    </location>
</feature>
<comment type="caution">
    <text evidence="3">The sequence shown here is derived from an EMBL/GenBank/DDBJ whole genome shotgun (WGS) entry which is preliminary data.</text>
</comment>
<feature type="domain" description="EamA" evidence="2">
    <location>
        <begin position="8"/>
        <end position="142"/>
    </location>
</feature>
<keyword evidence="1" id="KW-0812">Transmembrane</keyword>
<accession>A0A443JHW5</accession>
<name>A0A443ISQ7_9RHOB</name>
<feature type="transmembrane region" description="Helical" evidence="1">
    <location>
        <begin position="99"/>
        <end position="118"/>
    </location>
</feature>
<feature type="transmembrane region" description="Helical" evidence="1">
    <location>
        <begin position="148"/>
        <end position="169"/>
    </location>
</feature>
<keyword evidence="8" id="KW-1185">Reference proteome</keyword>
<dbReference type="GO" id="GO:0016020">
    <property type="term" value="C:membrane"/>
    <property type="evidence" value="ECO:0007669"/>
    <property type="project" value="InterPro"/>
</dbReference>
<dbReference type="Proteomes" id="UP000284476">
    <property type="component" value="Unassembled WGS sequence"/>
</dbReference>
<evidence type="ECO:0000259" key="2">
    <source>
        <dbReference type="Pfam" id="PF00892"/>
    </source>
</evidence>
<evidence type="ECO:0000256" key="1">
    <source>
        <dbReference type="SAM" id="Phobius"/>
    </source>
</evidence>
<organism evidence="3 8">
    <name type="scientific">Paenirhodobacter populi</name>
    <dbReference type="NCBI Taxonomy" id="2306993"/>
    <lineage>
        <taxon>Bacteria</taxon>
        <taxon>Pseudomonadati</taxon>
        <taxon>Pseudomonadota</taxon>
        <taxon>Alphaproteobacteria</taxon>
        <taxon>Rhodobacterales</taxon>
        <taxon>Rhodobacter group</taxon>
        <taxon>Paenirhodobacter</taxon>
    </lineage>
</organism>
<evidence type="ECO:0000313" key="3">
    <source>
        <dbReference type="EMBL" id="RWR10003.1"/>
    </source>
</evidence>
<proteinExistence type="predicted"/>
<dbReference type="PANTHER" id="PTHR22911:SF103">
    <property type="entry name" value="BLR2811 PROTEIN"/>
    <property type="match status" value="1"/>
</dbReference>
<keyword evidence="1" id="KW-0472">Membrane</keyword>
<feature type="transmembrane region" description="Helical" evidence="1">
    <location>
        <begin position="36"/>
        <end position="55"/>
    </location>
</feature>
<evidence type="ECO:0000313" key="7">
    <source>
        <dbReference type="Proteomes" id="UP000285295"/>
    </source>
</evidence>
<protein>
    <submittedName>
        <fullName evidence="3">DMT family transporter</fullName>
    </submittedName>
</protein>
<feature type="transmembrane region" description="Helical" evidence="1">
    <location>
        <begin position="208"/>
        <end position="226"/>
    </location>
</feature>
<evidence type="ECO:0000313" key="4">
    <source>
        <dbReference type="EMBL" id="RWR20207.1"/>
    </source>
</evidence>
<dbReference type="InterPro" id="IPR037185">
    <property type="entry name" value="EmrE-like"/>
</dbReference>
<evidence type="ECO:0000313" key="6">
    <source>
        <dbReference type="Proteomes" id="UP000284476"/>
    </source>
</evidence>
<dbReference type="InterPro" id="IPR000620">
    <property type="entry name" value="EamA_dom"/>
</dbReference>
<dbReference type="Pfam" id="PF00892">
    <property type="entry name" value="EamA"/>
    <property type="match status" value="2"/>
</dbReference>
<dbReference type="Proteomes" id="UP000285710">
    <property type="component" value="Unassembled WGS sequence"/>
</dbReference>
<dbReference type="Proteomes" id="UP000285295">
    <property type="component" value="Unassembled WGS sequence"/>
</dbReference>
<gene>
    <name evidence="4" type="ORF">D2T30_12285</name>
    <name evidence="5" type="ORF">D2T31_06060</name>
    <name evidence="3" type="ORF">D2T33_13500</name>
</gene>
<dbReference type="AlphaFoldDB" id="A0A443ISQ7"/>
<feature type="transmembrane region" description="Helical" evidence="1">
    <location>
        <begin position="264"/>
        <end position="282"/>
    </location>
</feature>
<feature type="transmembrane region" description="Helical" evidence="1">
    <location>
        <begin position="75"/>
        <end position="93"/>
    </location>
</feature>
<dbReference type="RefSeq" id="WP_128209102.1">
    <property type="nucleotide sequence ID" value="NZ_JBHRSO010000030.1"/>
</dbReference>
<dbReference type="EMBL" id="SAUZ01000013">
    <property type="protein sequence ID" value="RWR20207.1"/>
    <property type="molecule type" value="Genomic_DNA"/>
</dbReference>
<accession>A0A443ISQ7</accession>
<reference evidence="6 7" key="2">
    <citation type="submission" date="2019-01" db="EMBL/GenBank/DDBJ databases">
        <authorList>
            <person name="Li Y."/>
        </authorList>
    </citation>
    <scope>NUCLEOTIDE SEQUENCE [LARGE SCALE GENOMIC DNA]</scope>
    <source>
        <strain evidence="3 8">2D-5</strain>
        <strain evidence="5 7">D19-10-3-21</strain>
        <strain evidence="4 6">SK2B-1</strain>
    </source>
</reference>
<feature type="transmembrane region" description="Helical" evidence="1">
    <location>
        <begin position="181"/>
        <end position="202"/>
    </location>
</feature>
<dbReference type="OrthoDB" id="9807937at2"/>
<dbReference type="EMBL" id="SAUX01000006">
    <property type="protein sequence ID" value="RWR30935.1"/>
    <property type="molecule type" value="Genomic_DNA"/>
</dbReference>